<organism evidence="13 14">
    <name type="scientific">Gordonibacter faecis</name>
    <dbReference type="NCBI Taxonomy" id="3047475"/>
    <lineage>
        <taxon>Bacteria</taxon>
        <taxon>Bacillati</taxon>
        <taxon>Actinomycetota</taxon>
        <taxon>Coriobacteriia</taxon>
        <taxon>Eggerthellales</taxon>
        <taxon>Eggerthellaceae</taxon>
        <taxon>Gordonibacter</taxon>
    </lineage>
</organism>
<dbReference type="HAMAP" id="MF_00061">
    <property type="entry name" value="IspE"/>
    <property type="match status" value="1"/>
</dbReference>
<accession>A0ABT7DKE8</accession>
<dbReference type="Gene3D" id="3.30.230.10">
    <property type="match status" value="1"/>
</dbReference>
<evidence type="ECO:0000256" key="1">
    <source>
        <dbReference type="ARBA" id="ARBA00009684"/>
    </source>
</evidence>
<dbReference type="Pfam" id="PF00288">
    <property type="entry name" value="GHMP_kinases_N"/>
    <property type="match status" value="1"/>
</dbReference>
<dbReference type="PANTHER" id="PTHR43527">
    <property type="entry name" value="4-DIPHOSPHOCYTIDYL-2-C-METHYL-D-ERYTHRITOL KINASE, CHLOROPLASTIC"/>
    <property type="match status" value="1"/>
</dbReference>
<dbReference type="InterPro" id="IPR006204">
    <property type="entry name" value="GHMP_kinase_N_dom"/>
</dbReference>
<sequence length="346" mass="36010">MTATQPNNQNRPATSPTDADTPVDLVATARAAQQLDERTPARGSGAVKLIAPAKVNLYLGIGGRRADGYHDATSILHAVNLHDILYLRLLPGAEDASGLTVHVETSAREGLEPLDVPSENNIAHKAIAALAGRLGRNQHETVEVHIEKHIPAQAGLGGGSSDAAAALLGAAHLWGVNPNDPLLEEVAHALGSDVAFFLHGGCACFNGAGEHFERTLTPLKKSLVLMKPAAGVSTAEAYRTFDKHPQPLDVNLAAAAATASSAVDVPLFNNLAPASELLLPELTDVRTWATEQPGVEGVLLCGSGSSTFAVCSDVDAALRLSVAARQRGWWARTTAFGSLRAAVVPA</sequence>
<comment type="function">
    <text evidence="9">Catalyzes the phosphorylation of the position 2 hydroxy group of 4-diphosphocytidyl-2C-methyl-D-erythritol.</text>
</comment>
<keyword evidence="7 9" id="KW-0067">ATP-binding</keyword>
<evidence type="ECO:0000256" key="9">
    <source>
        <dbReference type="HAMAP-Rule" id="MF_00061"/>
    </source>
</evidence>
<keyword evidence="6 9" id="KW-0418">Kinase</keyword>
<dbReference type="Proteomes" id="UP001232750">
    <property type="component" value="Unassembled WGS sequence"/>
</dbReference>
<dbReference type="SUPFAM" id="SSF55060">
    <property type="entry name" value="GHMP Kinase, C-terminal domain"/>
    <property type="match status" value="1"/>
</dbReference>
<feature type="compositionally biased region" description="Polar residues" evidence="10">
    <location>
        <begin position="1"/>
        <end position="18"/>
    </location>
</feature>
<evidence type="ECO:0000256" key="4">
    <source>
        <dbReference type="ARBA" id="ARBA00022679"/>
    </source>
</evidence>
<evidence type="ECO:0000256" key="8">
    <source>
        <dbReference type="ARBA" id="ARBA00032554"/>
    </source>
</evidence>
<dbReference type="NCBIfam" id="TIGR00154">
    <property type="entry name" value="ispE"/>
    <property type="match status" value="1"/>
</dbReference>
<comment type="catalytic activity">
    <reaction evidence="9">
        <text>4-CDP-2-C-methyl-D-erythritol + ATP = 4-CDP-2-C-methyl-D-erythritol 2-phosphate + ADP + H(+)</text>
        <dbReference type="Rhea" id="RHEA:18437"/>
        <dbReference type="ChEBI" id="CHEBI:15378"/>
        <dbReference type="ChEBI" id="CHEBI:30616"/>
        <dbReference type="ChEBI" id="CHEBI:57823"/>
        <dbReference type="ChEBI" id="CHEBI:57919"/>
        <dbReference type="ChEBI" id="CHEBI:456216"/>
        <dbReference type="EC" id="2.7.1.148"/>
    </reaction>
</comment>
<evidence type="ECO:0000313" key="14">
    <source>
        <dbReference type="Proteomes" id="UP001232750"/>
    </source>
</evidence>
<protein>
    <recommendedName>
        <fullName evidence="3 9">4-diphosphocytidyl-2-C-methyl-D-erythritol kinase</fullName>
        <shortName evidence="9">CMK</shortName>
        <ecNumber evidence="2 9">2.7.1.148</ecNumber>
    </recommendedName>
    <alternativeName>
        <fullName evidence="8 9">4-(cytidine-5'-diphospho)-2-C-methyl-D-erythritol kinase</fullName>
    </alternativeName>
</protein>
<dbReference type="InterPro" id="IPR036554">
    <property type="entry name" value="GHMP_kinase_C_sf"/>
</dbReference>
<gene>
    <name evidence="9 13" type="primary">ispE</name>
    <name evidence="13" type="ORF">QNJ86_04275</name>
</gene>
<dbReference type="Gene3D" id="3.30.70.890">
    <property type="entry name" value="GHMP kinase, C-terminal domain"/>
    <property type="match status" value="1"/>
</dbReference>
<dbReference type="SUPFAM" id="SSF54211">
    <property type="entry name" value="Ribosomal protein S5 domain 2-like"/>
    <property type="match status" value="1"/>
</dbReference>
<dbReference type="InterPro" id="IPR004424">
    <property type="entry name" value="IspE"/>
</dbReference>
<evidence type="ECO:0000256" key="2">
    <source>
        <dbReference type="ARBA" id="ARBA00012052"/>
    </source>
</evidence>
<evidence type="ECO:0000259" key="12">
    <source>
        <dbReference type="Pfam" id="PF08544"/>
    </source>
</evidence>
<dbReference type="EC" id="2.7.1.148" evidence="2 9"/>
<keyword evidence="9" id="KW-0414">Isoprene biosynthesis</keyword>
<name>A0ABT7DKE8_9ACTN</name>
<keyword evidence="4 9" id="KW-0808">Transferase</keyword>
<dbReference type="Pfam" id="PF08544">
    <property type="entry name" value="GHMP_kinases_C"/>
    <property type="match status" value="1"/>
</dbReference>
<evidence type="ECO:0000256" key="5">
    <source>
        <dbReference type="ARBA" id="ARBA00022741"/>
    </source>
</evidence>
<keyword evidence="14" id="KW-1185">Reference proteome</keyword>
<feature type="active site" evidence="9">
    <location>
        <position position="54"/>
    </location>
</feature>
<feature type="region of interest" description="Disordered" evidence="10">
    <location>
        <begin position="1"/>
        <end position="22"/>
    </location>
</feature>
<dbReference type="PANTHER" id="PTHR43527:SF2">
    <property type="entry name" value="4-DIPHOSPHOCYTIDYL-2-C-METHYL-D-ERYTHRITOL KINASE, CHLOROPLASTIC"/>
    <property type="match status" value="1"/>
</dbReference>
<evidence type="ECO:0000256" key="10">
    <source>
        <dbReference type="SAM" id="MobiDB-lite"/>
    </source>
</evidence>
<proteinExistence type="inferred from homology"/>
<evidence type="ECO:0000256" key="3">
    <source>
        <dbReference type="ARBA" id="ARBA00017473"/>
    </source>
</evidence>
<comment type="caution">
    <text evidence="13">The sequence shown here is derived from an EMBL/GenBank/DDBJ whole genome shotgun (WGS) entry which is preliminary data.</text>
</comment>
<dbReference type="PIRSF" id="PIRSF010376">
    <property type="entry name" value="IspE"/>
    <property type="match status" value="1"/>
</dbReference>
<dbReference type="RefSeq" id="WP_283831351.1">
    <property type="nucleotide sequence ID" value="NZ_JASJEU010000007.1"/>
</dbReference>
<evidence type="ECO:0000313" key="13">
    <source>
        <dbReference type="EMBL" id="MDJ1650006.1"/>
    </source>
</evidence>
<comment type="pathway">
    <text evidence="9">Isoprenoid biosynthesis; isopentenyl diphosphate biosynthesis via DXP pathway; isopentenyl diphosphate from 1-deoxy-D-xylulose 5-phosphate: step 3/6.</text>
</comment>
<keyword evidence="5 9" id="KW-0547">Nucleotide-binding</keyword>
<reference evidence="13 14" key="1">
    <citation type="submission" date="2023-05" db="EMBL/GenBank/DDBJ databases">
        <title>Gordonibacter KGMB12511T sp. nov., isolated from faeces of healthy Korean.</title>
        <authorList>
            <person name="Kim H.S."/>
            <person name="Kim J.-S."/>
            <person name="Suh M.K."/>
            <person name="Eom M.K."/>
            <person name="Do H.E."/>
            <person name="Lee J.-S."/>
        </authorList>
    </citation>
    <scope>NUCLEOTIDE SEQUENCE [LARGE SCALE GENOMIC DNA]</scope>
    <source>
        <strain evidence="13 14">KGMB12511</strain>
    </source>
</reference>
<feature type="active site" evidence="9">
    <location>
        <position position="193"/>
    </location>
</feature>
<dbReference type="EMBL" id="JASJEU010000007">
    <property type="protein sequence ID" value="MDJ1650006.1"/>
    <property type="molecule type" value="Genomic_DNA"/>
</dbReference>
<feature type="domain" description="GHMP kinase N-terminal" evidence="11">
    <location>
        <begin position="121"/>
        <end position="201"/>
    </location>
</feature>
<evidence type="ECO:0000259" key="11">
    <source>
        <dbReference type="Pfam" id="PF00288"/>
    </source>
</evidence>
<feature type="binding site" evidence="9">
    <location>
        <begin position="151"/>
        <end position="161"/>
    </location>
    <ligand>
        <name>ATP</name>
        <dbReference type="ChEBI" id="CHEBI:30616"/>
    </ligand>
</feature>
<evidence type="ECO:0000256" key="6">
    <source>
        <dbReference type="ARBA" id="ARBA00022777"/>
    </source>
</evidence>
<evidence type="ECO:0000256" key="7">
    <source>
        <dbReference type="ARBA" id="ARBA00022840"/>
    </source>
</evidence>
<dbReference type="GO" id="GO:0050515">
    <property type="term" value="F:4-(cytidine 5'-diphospho)-2-C-methyl-D-erythritol kinase activity"/>
    <property type="evidence" value="ECO:0007669"/>
    <property type="project" value="UniProtKB-EC"/>
</dbReference>
<dbReference type="InterPro" id="IPR014721">
    <property type="entry name" value="Ribsml_uS5_D2-typ_fold_subgr"/>
</dbReference>
<comment type="similarity">
    <text evidence="1 9">Belongs to the GHMP kinase family. IspE subfamily.</text>
</comment>
<dbReference type="InterPro" id="IPR013750">
    <property type="entry name" value="GHMP_kinase_C_dom"/>
</dbReference>
<dbReference type="InterPro" id="IPR020568">
    <property type="entry name" value="Ribosomal_Su5_D2-typ_SF"/>
</dbReference>
<feature type="domain" description="GHMP kinase C-terminal" evidence="12">
    <location>
        <begin position="261"/>
        <end position="319"/>
    </location>
</feature>